<sequence>MELIVAVGNDTFSTKQTITIIQDDPNYVDNMTLVWSDEFDGTSVNTDYWTFETGAGGWGNNELQNYTNGDNAEVTDGKLIITAKKVNDDKVAGSYTSTRLISKGKKEFTYGRYEIRAKLPSGTGIWPAIWMLGSNLNTAGWPACGEIDIMEYVGYQPDVVHATVHTTAGSGSNGDGRSVTLTTAEEEFHIYGLLWDETEMVFYIDTPDNVTHTYAPSTKTASNWPFDEDQFFILNVAVGGNWGGAQGIDNTIFPQSMEVDYVRVYQ</sequence>
<comment type="caution">
    <text evidence="3">The sequence shown here is derived from an EMBL/GenBank/DDBJ whole genome shotgun (WGS) entry which is preliminary data.</text>
</comment>
<dbReference type="InterPro" id="IPR050546">
    <property type="entry name" value="Glycosyl_Hydrlase_16"/>
</dbReference>
<dbReference type="InterPro" id="IPR000757">
    <property type="entry name" value="Beta-glucanase-like"/>
</dbReference>
<dbReference type="GO" id="GO:0005975">
    <property type="term" value="P:carbohydrate metabolic process"/>
    <property type="evidence" value="ECO:0007669"/>
    <property type="project" value="InterPro"/>
</dbReference>
<evidence type="ECO:0000259" key="2">
    <source>
        <dbReference type="PROSITE" id="PS51762"/>
    </source>
</evidence>
<keyword evidence="4" id="KW-1185">Reference proteome</keyword>
<name>A0A2N3IBA0_9BACT</name>
<evidence type="ECO:0000313" key="4">
    <source>
        <dbReference type="Proteomes" id="UP000233618"/>
    </source>
</evidence>
<dbReference type="InterPro" id="IPR013320">
    <property type="entry name" value="ConA-like_dom_sf"/>
</dbReference>
<protein>
    <recommendedName>
        <fullName evidence="2">GH16 domain-containing protein</fullName>
    </recommendedName>
</protein>
<dbReference type="PANTHER" id="PTHR10963">
    <property type="entry name" value="GLYCOSYL HYDROLASE-RELATED"/>
    <property type="match status" value="1"/>
</dbReference>
<dbReference type="PROSITE" id="PS51762">
    <property type="entry name" value="GH16_2"/>
    <property type="match status" value="1"/>
</dbReference>
<dbReference type="Proteomes" id="UP000233618">
    <property type="component" value="Unassembled WGS sequence"/>
</dbReference>
<dbReference type="Gene3D" id="2.60.120.200">
    <property type="match status" value="1"/>
</dbReference>
<dbReference type="SUPFAM" id="SSF49899">
    <property type="entry name" value="Concanavalin A-like lectins/glucanases"/>
    <property type="match status" value="1"/>
</dbReference>
<dbReference type="AlphaFoldDB" id="A0A2N3IBA0"/>
<dbReference type="PANTHER" id="PTHR10963:SF55">
    <property type="entry name" value="GLYCOSIDE HYDROLASE FAMILY 16 PROTEIN"/>
    <property type="match status" value="1"/>
</dbReference>
<dbReference type="CDD" id="cd08023">
    <property type="entry name" value="GH16_laminarinase_like"/>
    <property type="match status" value="1"/>
</dbReference>
<organism evidence="3 4">
    <name type="scientific">Labilibaculum manganireducens</name>
    <dbReference type="NCBI Taxonomy" id="1940525"/>
    <lineage>
        <taxon>Bacteria</taxon>
        <taxon>Pseudomonadati</taxon>
        <taxon>Bacteroidota</taxon>
        <taxon>Bacteroidia</taxon>
        <taxon>Marinilabiliales</taxon>
        <taxon>Marinifilaceae</taxon>
        <taxon>Labilibaculum</taxon>
    </lineage>
</organism>
<dbReference type="EMBL" id="MVDE01000008">
    <property type="protein sequence ID" value="PKQ67612.1"/>
    <property type="molecule type" value="Genomic_DNA"/>
</dbReference>
<gene>
    <name evidence="3" type="ORF">BZG01_07630</name>
</gene>
<comment type="similarity">
    <text evidence="1">Belongs to the glycosyl hydrolase 16 family.</text>
</comment>
<dbReference type="Pfam" id="PF00722">
    <property type="entry name" value="Glyco_hydro_16"/>
    <property type="match status" value="1"/>
</dbReference>
<evidence type="ECO:0000256" key="1">
    <source>
        <dbReference type="ARBA" id="ARBA00006865"/>
    </source>
</evidence>
<proteinExistence type="inferred from homology"/>
<evidence type="ECO:0000313" key="3">
    <source>
        <dbReference type="EMBL" id="PKQ67612.1"/>
    </source>
</evidence>
<feature type="domain" description="GH16" evidence="2">
    <location>
        <begin position="22"/>
        <end position="266"/>
    </location>
</feature>
<reference evidence="3 4" key="1">
    <citation type="journal article" date="2017" name="Front. Microbiol.">
        <title>Labilibaculum manganireducens gen. nov., sp. nov. and Labilibaculum filiforme sp. nov., Novel Bacteroidetes Isolated from Subsurface Sediments of the Baltic Sea.</title>
        <authorList>
            <person name="Vandieken V."/>
            <person name="Marshall I.P."/>
            <person name="Niemann H."/>
            <person name="Engelen B."/>
            <person name="Cypionka H."/>
        </authorList>
    </citation>
    <scope>NUCLEOTIDE SEQUENCE [LARGE SCALE GENOMIC DNA]</scope>
    <source>
        <strain evidence="3 4">59.10-2M</strain>
    </source>
</reference>
<accession>A0A2N3IBA0</accession>
<dbReference type="GO" id="GO:0004553">
    <property type="term" value="F:hydrolase activity, hydrolyzing O-glycosyl compounds"/>
    <property type="evidence" value="ECO:0007669"/>
    <property type="project" value="InterPro"/>
</dbReference>